<keyword evidence="6" id="KW-1185">Reference proteome</keyword>
<dbReference type="InterPro" id="IPR004087">
    <property type="entry name" value="KH_dom"/>
</dbReference>
<dbReference type="SUPFAM" id="SSF54791">
    <property type="entry name" value="Eukaryotic type KH-domain (KH-domain type I)"/>
    <property type="match status" value="3"/>
</dbReference>
<evidence type="ECO:0000259" key="4">
    <source>
        <dbReference type="SMART" id="SM00322"/>
    </source>
</evidence>
<dbReference type="PANTHER" id="PTHR10288">
    <property type="entry name" value="KH DOMAIN CONTAINING RNA BINDING PROTEIN"/>
    <property type="match status" value="1"/>
</dbReference>
<dbReference type="CDD" id="cd22461">
    <property type="entry name" value="KH-I_PEPPER_like_rpt3"/>
    <property type="match status" value="1"/>
</dbReference>
<dbReference type="InterPro" id="IPR036612">
    <property type="entry name" value="KH_dom_type_1_sf"/>
</dbReference>
<evidence type="ECO:0000256" key="3">
    <source>
        <dbReference type="SAM" id="MobiDB-lite"/>
    </source>
</evidence>
<evidence type="ECO:0000313" key="6">
    <source>
        <dbReference type="Proteomes" id="UP000593577"/>
    </source>
</evidence>
<evidence type="ECO:0000256" key="1">
    <source>
        <dbReference type="ARBA" id="ARBA00022737"/>
    </source>
</evidence>
<dbReference type="Pfam" id="PF00013">
    <property type="entry name" value="KH_1"/>
    <property type="match status" value="3"/>
</dbReference>
<dbReference type="SMART" id="SM00322">
    <property type="entry name" value="KH"/>
    <property type="match status" value="3"/>
</dbReference>
<proteinExistence type="predicted"/>
<dbReference type="Gene3D" id="3.30.1370.10">
    <property type="entry name" value="K Homology domain, type 1"/>
    <property type="match status" value="3"/>
</dbReference>
<feature type="compositionally biased region" description="Basic and acidic residues" evidence="3">
    <location>
        <begin position="1"/>
        <end position="11"/>
    </location>
</feature>
<dbReference type="CDD" id="cd22460">
    <property type="entry name" value="KH-I_PEPPER_rpt2_like"/>
    <property type="match status" value="1"/>
</dbReference>
<sequence>MAGESYEDRNAIETPEDLAVPLQPEETEMQGAGGDGEKKWPGWPGENVFRMLVPAQKVGTIIGPKGEFIRKISDESRARIKILDGPPTTSERAVMVSAKEEPDAPIPPSMDGLLMIHRRILGLDGDYDHTTAGANGRVITRLLVADTQAGSLIGRQGSTIKYIQDASNCNIRVLGGEHLPVFSLKDDSVVEIEGGPTCVHAAIELIAGHLRKFLVHRSIIGVFEMQVSLFDPGLVDWFLAPICSASGQMQNVSANQNRVVPQSQHHLHGFPIADSEALLGSKPKYTYPESQFDDCYEPHELPLHDKNSYQGPPLYGTHGSMGGLASNVQAKQSVVTKIIQRMQIPLSYANAVIGTSGANISYMRRASGAAIAIQETRDVPGDMTVEISGSASEVQAAEQLIQNFIAEATSAMQSLPGGSISEEYSPYPVHAPLYASSDANGHVSHAPVIDHGSIYGTGYGC</sequence>
<keyword evidence="1" id="KW-0677">Repeat</keyword>
<dbReference type="GO" id="GO:0003723">
    <property type="term" value="F:RNA binding"/>
    <property type="evidence" value="ECO:0007669"/>
    <property type="project" value="UniProtKB-UniRule"/>
</dbReference>
<accession>A0A7J8XG55</accession>
<dbReference type="CDD" id="cd22459">
    <property type="entry name" value="KH-I_PEPPER_rpt1_like"/>
    <property type="match status" value="1"/>
</dbReference>
<comment type="caution">
    <text evidence="5">The sequence shown here is derived from an EMBL/GenBank/DDBJ whole genome shotgun (WGS) entry which is preliminary data.</text>
</comment>
<evidence type="ECO:0000256" key="2">
    <source>
        <dbReference type="PROSITE-ProRule" id="PRU00117"/>
    </source>
</evidence>
<feature type="domain" description="K Homology" evidence="4">
    <location>
        <begin position="45"/>
        <end position="125"/>
    </location>
</feature>
<feature type="region of interest" description="Disordered" evidence="3">
    <location>
        <begin position="1"/>
        <end position="39"/>
    </location>
</feature>
<feature type="domain" description="K Homology" evidence="4">
    <location>
        <begin position="136"/>
        <end position="211"/>
    </location>
</feature>
<reference evidence="5 6" key="1">
    <citation type="journal article" date="2019" name="Genome Biol. Evol.">
        <title>Insights into the evolution of the New World diploid cottons (Gossypium, subgenus Houzingenia) based on genome sequencing.</title>
        <authorList>
            <person name="Grover C.E."/>
            <person name="Arick M.A. 2nd"/>
            <person name="Thrash A."/>
            <person name="Conover J.L."/>
            <person name="Sanders W.S."/>
            <person name="Peterson D.G."/>
            <person name="Frelichowski J.E."/>
            <person name="Scheffler J.A."/>
            <person name="Scheffler B.E."/>
            <person name="Wendel J.F."/>
        </authorList>
    </citation>
    <scope>NUCLEOTIDE SEQUENCE [LARGE SCALE GENOMIC DNA]</scope>
    <source>
        <strain evidence="5">185</strain>
        <tissue evidence="5">Leaf</tissue>
    </source>
</reference>
<name>A0A7J8XG55_GOSAI</name>
<dbReference type="AlphaFoldDB" id="A0A7J8XG55"/>
<evidence type="ECO:0000313" key="5">
    <source>
        <dbReference type="EMBL" id="MBA0686243.1"/>
    </source>
</evidence>
<keyword evidence="2" id="KW-0694">RNA-binding</keyword>
<dbReference type="Proteomes" id="UP000593577">
    <property type="component" value="Unassembled WGS sequence"/>
</dbReference>
<dbReference type="EMBL" id="JABFAA010000007">
    <property type="protein sequence ID" value="MBA0686243.1"/>
    <property type="molecule type" value="Genomic_DNA"/>
</dbReference>
<organism evidence="5 6">
    <name type="scientific">Gossypium aridum</name>
    <name type="common">American cotton</name>
    <name type="synonym">Erioxylum aridum</name>
    <dbReference type="NCBI Taxonomy" id="34290"/>
    <lineage>
        <taxon>Eukaryota</taxon>
        <taxon>Viridiplantae</taxon>
        <taxon>Streptophyta</taxon>
        <taxon>Embryophyta</taxon>
        <taxon>Tracheophyta</taxon>
        <taxon>Spermatophyta</taxon>
        <taxon>Magnoliopsida</taxon>
        <taxon>eudicotyledons</taxon>
        <taxon>Gunneridae</taxon>
        <taxon>Pentapetalae</taxon>
        <taxon>rosids</taxon>
        <taxon>malvids</taxon>
        <taxon>Malvales</taxon>
        <taxon>Malvaceae</taxon>
        <taxon>Malvoideae</taxon>
        <taxon>Gossypium</taxon>
    </lineage>
</organism>
<protein>
    <recommendedName>
        <fullName evidence="4">K Homology domain-containing protein</fullName>
    </recommendedName>
</protein>
<dbReference type="InterPro" id="IPR004088">
    <property type="entry name" value="KH_dom_type_1"/>
</dbReference>
<gene>
    <name evidence="5" type="ORF">Goari_013854</name>
</gene>
<dbReference type="PROSITE" id="PS50084">
    <property type="entry name" value="KH_TYPE_1"/>
    <property type="match status" value="3"/>
</dbReference>
<feature type="domain" description="K Homology" evidence="4">
    <location>
        <begin position="336"/>
        <end position="406"/>
    </location>
</feature>